<reference evidence="3 4" key="1">
    <citation type="submission" date="2015-07" db="EMBL/GenBank/DDBJ databases">
        <authorList>
            <consortium name="Pathogen Informatics"/>
        </authorList>
    </citation>
    <scope>NUCLEOTIDE SEQUENCE [LARGE SCALE GENOMIC DNA]</scope>
    <source>
        <strain evidence="1 3">A316</strain>
        <strain evidence="2 4">A325</strain>
    </source>
</reference>
<dbReference type="AlphaFoldDB" id="A0A655Y9T7"/>
<protein>
    <submittedName>
        <fullName evidence="2">Uncharacterized protein</fullName>
    </submittedName>
</protein>
<evidence type="ECO:0000313" key="4">
    <source>
        <dbReference type="Proteomes" id="UP000046067"/>
    </source>
</evidence>
<organism evidence="2 4">
    <name type="scientific">Vibrio cholerae</name>
    <dbReference type="NCBI Taxonomy" id="666"/>
    <lineage>
        <taxon>Bacteria</taxon>
        <taxon>Pseudomonadati</taxon>
        <taxon>Pseudomonadota</taxon>
        <taxon>Gammaproteobacteria</taxon>
        <taxon>Vibrionales</taxon>
        <taxon>Vibrionaceae</taxon>
        <taxon>Vibrio</taxon>
    </lineage>
</organism>
<gene>
    <name evidence="1" type="ORF">ERS013200_00251</name>
    <name evidence="2" type="ORF">ERS013201_02337</name>
</gene>
<dbReference type="EMBL" id="CWQY01000001">
    <property type="protein sequence ID" value="CSB98264.1"/>
    <property type="molecule type" value="Genomic_DNA"/>
</dbReference>
<accession>A0A655Y9T7</accession>
<dbReference type="Proteomes" id="UP000046067">
    <property type="component" value="Unassembled WGS sequence"/>
</dbReference>
<evidence type="ECO:0000313" key="1">
    <source>
        <dbReference type="EMBL" id="CSB98264.1"/>
    </source>
</evidence>
<evidence type="ECO:0000313" key="2">
    <source>
        <dbReference type="EMBL" id="CSC32262.1"/>
    </source>
</evidence>
<dbReference type="EMBL" id="CWQJ01000014">
    <property type="protein sequence ID" value="CSC32262.1"/>
    <property type="molecule type" value="Genomic_DNA"/>
</dbReference>
<dbReference type="Proteomes" id="UP000041770">
    <property type="component" value="Unassembled WGS sequence"/>
</dbReference>
<evidence type="ECO:0000313" key="3">
    <source>
        <dbReference type="Proteomes" id="UP000041770"/>
    </source>
</evidence>
<name>A0A655Y9T7_VIBCL</name>
<sequence>MQVNPNGLIGGDVDFLLKSAEALFFNFYLMFTNRQQYFNRSTAIIDTTNGHPIAMLIGADG</sequence>
<proteinExistence type="predicted"/>